<evidence type="ECO:0000256" key="2">
    <source>
        <dbReference type="ARBA" id="ARBA00022517"/>
    </source>
</evidence>
<dbReference type="Gene3D" id="2.40.30.60">
    <property type="entry name" value="RimM"/>
    <property type="match status" value="1"/>
</dbReference>
<keyword evidence="3 5" id="KW-0698">rRNA processing</keyword>
<dbReference type="InterPro" id="IPR011033">
    <property type="entry name" value="PRC_barrel-like_sf"/>
</dbReference>
<dbReference type="SUPFAM" id="SSF50447">
    <property type="entry name" value="Translation proteins"/>
    <property type="match status" value="1"/>
</dbReference>
<evidence type="ECO:0000256" key="3">
    <source>
        <dbReference type="ARBA" id="ARBA00022552"/>
    </source>
</evidence>
<evidence type="ECO:0000256" key="1">
    <source>
        <dbReference type="ARBA" id="ARBA00022490"/>
    </source>
</evidence>
<comment type="similarity">
    <text evidence="5">Belongs to the RimM family.</text>
</comment>
<dbReference type="GO" id="GO:0005840">
    <property type="term" value="C:ribosome"/>
    <property type="evidence" value="ECO:0007669"/>
    <property type="project" value="InterPro"/>
</dbReference>
<dbReference type="Pfam" id="PF01782">
    <property type="entry name" value="RimM"/>
    <property type="match status" value="1"/>
</dbReference>
<reference evidence="8 9" key="1">
    <citation type="journal article" date="2016" name="Genome Announc.">
        <title>Draft Genome Sequence of Criibacterium bergeronii gen. nov., sp. nov., Strain CCRI-22567T, Isolated from a Vaginal Sample from a Woman with Bacterial Vaginosis.</title>
        <authorList>
            <person name="Maheux A.F."/>
            <person name="Berube E."/>
            <person name="Boudreau D.K."/>
            <person name="Raymond F."/>
            <person name="Corbeil J."/>
            <person name="Roy P.H."/>
            <person name="Boissinot M."/>
            <person name="Omar R.F."/>
        </authorList>
    </citation>
    <scope>NUCLEOTIDE SEQUENCE [LARGE SCALE GENOMIC DNA]</scope>
    <source>
        <strain evidence="8 9">CCRI-22567</strain>
    </source>
</reference>
<comment type="subunit">
    <text evidence="5">Binds ribosomal protein uS19.</text>
</comment>
<dbReference type="Gene3D" id="2.30.30.240">
    <property type="entry name" value="PRC-barrel domain"/>
    <property type="match status" value="1"/>
</dbReference>
<dbReference type="PANTHER" id="PTHR33692">
    <property type="entry name" value="RIBOSOME MATURATION FACTOR RIMM"/>
    <property type="match status" value="1"/>
</dbReference>
<evidence type="ECO:0000313" key="8">
    <source>
        <dbReference type="EMBL" id="RDY21918.1"/>
    </source>
</evidence>
<keyword evidence="4 5" id="KW-0143">Chaperone</keyword>
<evidence type="ECO:0000313" key="9">
    <source>
        <dbReference type="Proteomes" id="UP000093352"/>
    </source>
</evidence>
<dbReference type="GO" id="GO:0043022">
    <property type="term" value="F:ribosome binding"/>
    <property type="evidence" value="ECO:0007669"/>
    <property type="project" value="InterPro"/>
</dbReference>
<dbReference type="PANTHER" id="PTHR33692:SF1">
    <property type="entry name" value="RIBOSOME MATURATION FACTOR RIMM"/>
    <property type="match status" value="1"/>
</dbReference>
<comment type="function">
    <text evidence="5">An accessory protein needed during the final step in the assembly of 30S ribosomal subunit, possibly for assembly of the head region. Essential for efficient processing of 16S rRNA. May be needed both before and after RbfA during the maturation of 16S rRNA. It has affinity for free ribosomal 30S subunits but not for 70S ribosomes.</text>
</comment>
<feature type="domain" description="RimM N-terminal" evidence="6">
    <location>
        <begin position="8"/>
        <end position="86"/>
    </location>
</feature>
<dbReference type="HAMAP" id="MF_00014">
    <property type="entry name" value="Ribosome_mat_RimM"/>
    <property type="match status" value="1"/>
</dbReference>
<dbReference type="AlphaFoldDB" id="A0A371IN48"/>
<evidence type="ECO:0000256" key="5">
    <source>
        <dbReference type="HAMAP-Rule" id="MF_00014"/>
    </source>
</evidence>
<proteinExistence type="inferred from homology"/>
<dbReference type="SUPFAM" id="SSF50346">
    <property type="entry name" value="PRC-barrel domain"/>
    <property type="match status" value="1"/>
</dbReference>
<dbReference type="EMBL" id="MBEW02000003">
    <property type="protein sequence ID" value="RDY21918.1"/>
    <property type="molecule type" value="Genomic_DNA"/>
</dbReference>
<dbReference type="InterPro" id="IPR002676">
    <property type="entry name" value="RimM_N"/>
</dbReference>
<comment type="domain">
    <text evidence="5">The PRC barrel domain binds ribosomal protein uS19.</text>
</comment>
<gene>
    <name evidence="5 8" type="primary">rimM</name>
    <name evidence="8" type="ORF">BBG48_002270</name>
</gene>
<protein>
    <recommendedName>
        <fullName evidence="5">Ribosome maturation factor RimM</fullName>
    </recommendedName>
</protein>
<dbReference type="GO" id="GO:0042274">
    <property type="term" value="P:ribosomal small subunit biogenesis"/>
    <property type="evidence" value="ECO:0007669"/>
    <property type="project" value="UniProtKB-UniRule"/>
</dbReference>
<dbReference type="STRING" id="1871336.BBG48_07155"/>
<dbReference type="RefSeq" id="WP_068914181.1">
    <property type="nucleotide sequence ID" value="NZ_MBEW02000003.1"/>
</dbReference>
<evidence type="ECO:0000256" key="4">
    <source>
        <dbReference type="ARBA" id="ARBA00023186"/>
    </source>
</evidence>
<dbReference type="Pfam" id="PF24986">
    <property type="entry name" value="PRC_RimM"/>
    <property type="match status" value="1"/>
</dbReference>
<comment type="caution">
    <text evidence="8">The sequence shown here is derived from an EMBL/GenBank/DDBJ whole genome shotgun (WGS) entry which is preliminary data.</text>
</comment>
<accession>A0A371IN48</accession>
<evidence type="ECO:0000259" key="6">
    <source>
        <dbReference type="Pfam" id="PF01782"/>
    </source>
</evidence>
<feature type="domain" description="Ribosome maturation factor RimM PRC barrel" evidence="7">
    <location>
        <begin position="100"/>
        <end position="164"/>
    </location>
</feature>
<evidence type="ECO:0000259" key="7">
    <source>
        <dbReference type="Pfam" id="PF24986"/>
    </source>
</evidence>
<name>A0A371IN48_9FIRM</name>
<dbReference type="Proteomes" id="UP000093352">
    <property type="component" value="Unassembled WGS sequence"/>
</dbReference>
<keyword evidence="1 5" id="KW-0963">Cytoplasm</keyword>
<dbReference type="InterPro" id="IPR056792">
    <property type="entry name" value="PRC_RimM"/>
</dbReference>
<dbReference type="GO" id="GO:0006364">
    <property type="term" value="P:rRNA processing"/>
    <property type="evidence" value="ECO:0007669"/>
    <property type="project" value="UniProtKB-UniRule"/>
</dbReference>
<dbReference type="InterPro" id="IPR036976">
    <property type="entry name" value="RimM_N_sf"/>
</dbReference>
<sequence>MSYKKIRIGKITKAHGLKGEFKVYPYTDDEQTFVGYKKIYIEGINEPFNVKNSRRANGMYICKLAGYDKIEDIEKFLNKFIFIDYEDKRKMAKDEFLIGDLIGLEVFNGDKYIGKVDDVLSYPVNDVIKVLDYDTKEILIPNVKEFVISIDLEKNIMQVKLIEGM</sequence>
<dbReference type="InterPro" id="IPR009000">
    <property type="entry name" value="Transl_B-barrel_sf"/>
</dbReference>
<keyword evidence="9" id="KW-1185">Reference proteome</keyword>
<keyword evidence="2 5" id="KW-0690">Ribosome biogenesis</keyword>
<dbReference type="NCBIfam" id="TIGR02273">
    <property type="entry name" value="16S_RimM"/>
    <property type="match status" value="1"/>
</dbReference>
<dbReference type="InterPro" id="IPR011961">
    <property type="entry name" value="RimM"/>
</dbReference>
<dbReference type="GO" id="GO:0005737">
    <property type="term" value="C:cytoplasm"/>
    <property type="evidence" value="ECO:0007669"/>
    <property type="project" value="UniProtKB-SubCell"/>
</dbReference>
<organism evidence="8 9">
    <name type="scientific">Criibacterium bergeronii</name>
    <dbReference type="NCBI Taxonomy" id="1871336"/>
    <lineage>
        <taxon>Bacteria</taxon>
        <taxon>Bacillati</taxon>
        <taxon>Bacillota</taxon>
        <taxon>Clostridia</taxon>
        <taxon>Peptostreptococcales</taxon>
        <taxon>Filifactoraceae</taxon>
        <taxon>Criibacterium</taxon>
    </lineage>
</organism>
<comment type="subcellular location">
    <subcellularLocation>
        <location evidence="5">Cytoplasm</location>
    </subcellularLocation>
</comment>